<organism evidence="2">
    <name type="scientific">Nakamurella sp. A5-74</name>
    <dbReference type="NCBI Taxonomy" id="3158264"/>
    <lineage>
        <taxon>Bacteria</taxon>
        <taxon>Bacillati</taxon>
        <taxon>Actinomycetota</taxon>
        <taxon>Actinomycetes</taxon>
        <taxon>Nakamurellales</taxon>
        <taxon>Nakamurellaceae</taxon>
        <taxon>Nakamurella</taxon>
    </lineage>
</organism>
<dbReference type="RefSeq" id="WP_353649385.1">
    <property type="nucleotide sequence ID" value="NZ_CP159218.1"/>
</dbReference>
<gene>
    <name evidence="2" type="ORF">ABLG96_21745</name>
</gene>
<accession>A0AAU8DR71</accession>
<dbReference type="PROSITE" id="PS51257">
    <property type="entry name" value="PROKAR_LIPOPROTEIN"/>
    <property type="match status" value="1"/>
</dbReference>
<evidence type="ECO:0000313" key="2">
    <source>
        <dbReference type="EMBL" id="XCG63770.1"/>
    </source>
</evidence>
<sequence length="266" mass="27078">MNRTHLTLAAALAVALLGAACSAETPVAVTVTESVPTTVVRTSEITKTTTKSTTSTVTTSVTATVTSSPNATDGKACTAVAAELGSLGILEPLQKFTGGADDLTVGDLVAGISDYSEITAQGPSLTALVRELNTAGVAFRDAPTDNLQGTAQDFVAAWGTVSAACDANGTPIPTVRVVRATVTETAKVSVGSDGAPATSIANGDYLVPSQITPGVYQCSDGDNPYWESTTPDGEIIDNGLSTIARVPSEAYSMTLKRCGTDWVKVS</sequence>
<reference evidence="2" key="1">
    <citation type="submission" date="2024-05" db="EMBL/GenBank/DDBJ databases">
        <authorList>
            <person name="Cai S.Y."/>
            <person name="Jin L.M."/>
            <person name="Li H.R."/>
        </authorList>
    </citation>
    <scope>NUCLEOTIDE SEQUENCE</scope>
    <source>
        <strain evidence="2">A5-74</strain>
    </source>
</reference>
<protein>
    <submittedName>
        <fullName evidence="2">Uncharacterized protein</fullName>
    </submittedName>
</protein>
<keyword evidence="1" id="KW-0732">Signal</keyword>
<evidence type="ECO:0000256" key="1">
    <source>
        <dbReference type="SAM" id="SignalP"/>
    </source>
</evidence>
<dbReference type="AlphaFoldDB" id="A0AAU8DR71"/>
<feature type="chain" id="PRO_5043369676" evidence="1">
    <location>
        <begin position="24"/>
        <end position="266"/>
    </location>
</feature>
<proteinExistence type="predicted"/>
<feature type="signal peptide" evidence="1">
    <location>
        <begin position="1"/>
        <end position="23"/>
    </location>
</feature>
<name>A0AAU8DR71_9ACTN</name>
<dbReference type="EMBL" id="CP159218">
    <property type="protein sequence ID" value="XCG63770.1"/>
    <property type="molecule type" value="Genomic_DNA"/>
</dbReference>